<dbReference type="Pfam" id="PF04542">
    <property type="entry name" value="Sigma70_r2"/>
    <property type="match status" value="1"/>
</dbReference>
<evidence type="ECO:0000313" key="8">
    <source>
        <dbReference type="Proteomes" id="UP000241193"/>
    </source>
</evidence>
<keyword evidence="2" id="KW-0805">Transcription regulation</keyword>
<dbReference type="InterPro" id="IPR013324">
    <property type="entry name" value="RNA_pol_sigma_r3/r4-like"/>
</dbReference>
<evidence type="ECO:0000256" key="4">
    <source>
        <dbReference type="ARBA" id="ARBA00023163"/>
    </source>
</evidence>
<dbReference type="SUPFAM" id="SSF88659">
    <property type="entry name" value="Sigma3 and sigma4 domains of RNA polymerase sigma factors"/>
    <property type="match status" value="1"/>
</dbReference>
<evidence type="ECO:0000313" key="7">
    <source>
        <dbReference type="EMBL" id="PTD97766.1"/>
    </source>
</evidence>
<dbReference type="RefSeq" id="WP_107492286.1">
    <property type="nucleotide sequence ID" value="NZ_PZKC01000002.1"/>
</dbReference>
<dbReference type="PANTHER" id="PTHR43133:SF63">
    <property type="entry name" value="RNA POLYMERASE SIGMA FACTOR FECI-RELATED"/>
    <property type="match status" value="1"/>
</dbReference>
<feature type="domain" description="RNA polymerase sigma-70 region 2" evidence="5">
    <location>
        <begin position="10"/>
        <end position="76"/>
    </location>
</feature>
<dbReference type="InterPro" id="IPR036388">
    <property type="entry name" value="WH-like_DNA-bd_sf"/>
</dbReference>
<keyword evidence="8" id="KW-1185">Reference proteome</keyword>
<dbReference type="InterPro" id="IPR039425">
    <property type="entry name" value="RNA_pol_sigma-70-like"/>
</dbReference>
<evidence type="ECO:0000256" key="1">
    <source>
        <dbReference type="ARBA" id="ARBA00010641"/>
    </source>
</evidence>
<dbReference type="Gene3D" id="1.10.1740.10">
    <property type="match status" value="1"/>
</dbReference>
<evidence type="ECO:0000259" key="5">
    <source>
        <dbReference type="Pfam" id="PF04542"/>
    </source>
</evidence>
<gene>
    <name evidence="7" type="ORF">C8261_03580</name>
</gene>
<comment type="similarity">
    <text evidence="1">Belongs to the sigma-70 factor family. ECF subfamily.</text>
</comment>
<evidence type="ECO:0000259" key="6">
    <source>
        <dbReference type="Pfam" id="PF08281"/>
    </source>
</evidence>
<comment type="caution">
    <text evidence="7">The sequence shown here is derived from an EMBL/GenBank/DDBJ whole genome shotgun (WGS) entry which is preliminary data.</text>
</comment>
<dbReference type="GO" id="GO:0003677">
    <property type="term" value="F:DNA binding"/>
    <property type="evidence" value="ECO:0007669"/>
    <property type="project" value="InterPro"/>
</dbReference>
<dbReference type="InterPro" id="IPR007627">
    <property type="entry name" value="RNA_pol_sigma70_r2"/>
</dbReference>
<dbReference type="FunFam" id="1.10.1740.10:FF:000009">
    <property type="entry name" value="RNA polymerase sigma factor"/>
    <property type="match status" value="1"/>
</dbReference>
<sequence>MDATLPVGTLYRQHHGWLVGWLRYRLGCPDTAADLAHDTFLRLLGSRRTPVRVDEPRAYLTTIARGLVIDHWRRRELEQAWLGALAQLPEALAPSPETRALVVETLLRIDALLDGLRPRVREAFLLAQLDGLPYREIGARLGVSERMVKKYMAQAMLSCMLALEEPDSGGH</sequence>
<dbReference type="InterPro" id="IPR013325">
    <property type="entry name" value="RNA_pol_sigma_r2"/>
</dbReference>
<evidence type="ECO:0000256" key="3">
    <source>
        <dbReference type="ARBA" id="ARBA00023082"/>
    </source>
</evidence>
<dbReference type="SUPFAM" id="SSF88946">
    <property type="entry name" value="Sigma2 domain of RNA polymerase sigma factors"/>
    <property type="match status" value="1"/>
</dbReference>
<dbReference type="AlphaFoldDB" id="A0A2T4IJ55"/>
<name>A0A2T4IJ55_9RHOO</name>
<dbReference type="InterPro" id="IPR013249">
    <property type="entry name" value="RNA_pol_sigma70_r4_t2"/>
</dbReference>
<dbReference type="GO" id="GO:0016987">
    <property type="term" value="F:sigma factor activity"/>
    <property type="evidence" value="ECO:0007669"/>
    <property type="project" value="UniProtKB-KW"/>
</dbReference>
<dbReference type="Proteomes" id="UP000241193">
    <property type="component" value="Unassembled WGS sequence"/>
</dbReference>
<feature type="domain" description="RNA polymerase sigma factor 70 region 4 type 2" evidence="6">
    <location>
        <begin position="107"/>
        <end position="159"/>
    </location>
</feature>
<keyword evidence="4" id="KW-0804">Transcription</keyword>
<dbReference type="GO" id="GO:0006352">
    <property type="term" value="P:DNA-templated transcription initiation"/>
    <property type="evidence" value="ECO:0007669"/>
    <property type="project" value="InterPro"/>
</dbReference>
<dbReference type="InterPro" id="IPR014284">
    <property type="entry name" value="RNA_pol_sigma-70_dom"/>
</dbReference>
<protein>
    <submittedName>
        <fullName evidence="7">RNA polymerase subunit sigma</fullName>
    </submittedName>
</protein>
<organism evidence="7 8">
    <name type="scientific">Pseudothauera lacus</name>
    <dbReference type="NCBI Taxonomy" id="2136175"/>
    <lineage>
        <taxon>Bacteria</taxon>
        <taxon>Pseudomonadati</taxon>
        <taxon>Pseudomonadota</taxon>
        <taxon>Betaproteobacteria</taxon>
        <taxon>Rhodocyclales</taxon>
        <taxon>Zoogloeaceae</taxon>
        <taxon>Pseudothauera</taxon>
    </lineage>
</organism>
<dbReference type="PANTHER" id="PTHR43133">
    <property type="entry name" value="RNA POLYMERASE ECF-TYPE SIGMA FACTO"/>
    <property type="match status" value="1"/>
</dbReference>
<reference evidence="7 8" key="1">
    <citation type="submission" date="2018-03" db="EMBL/GenBank/DDBJ databases">
        <authorList>
            <person name="Keele B.F."/>
        </authorList>
    </citation>
    <scope>NUCLEOTIDE SEQUENCE [LARGE SCALE GENOMIC DNA]</scope>
    <source>
        <strain evidence="7 8">D20</strain>
    </source>
</reference>
<dbReference type="OrthoDB" id="9180690at2"/>
<keyword evidence="3" id="KW-0731">Sigma factor</keyword>
<reference evidence="7 8" key="2">
    <citation type="submission" date="2018-04" db="EMBL/GenBank/DDBJ databases">
        <title>Thauera lacus sp. nov., isolated from an saline lake in Inner Mongolia, China.</title>
        <authorList>
            <person name="Liang Q.-Y."/>
        </authorList>
    </citation>
    <scope>NUCLEOTIDE SEQUENCE [LARGE SCALE GENOMIC DNA]</scope>
    <source>
        <strain evidence="7 8">D20</strain>
    </source>
</reference>
<dbReference type="Pfam" id="PF08281">
    <property type="entry name" value="Sigma70_r4_2"/>
    <property type="match status" value="1"/>
</dbReference>
<dbReference type="NCBIfam" id="TIGR02937">
    <property type="entry name" value="sigma70-ECF"/>
    <property type="match status" value="1"/>
</dbReference>
<dbReference type="EMBL" id="PZKC01000002">
    <property type="protein sequence ID" value="PTD97766.1"/>
    <property type="molecule type" value="Genomic_DNA"/>
</dbReference>
<dbReference type="NCBIfam" id="NF009180">
    <property type="entry name" value="PRK12528.1"/>
    <property type="match status" value="1"/>
</dbReference>
<proteinExistence type="inferred from homology"/>
<evidence type="ECO:0000256" key="2">
    <source>
        <dbReference type="ARBA" id="ARBA00023015"/>
    </source>
</evidence>
<accession>A0A2T4IJ55</accession>
<dbReference type="Gene3D" id="1.10.10.10">
    <property type="entry name" value="Winged helix-like DNA-binding domain superfamily/Winged helix DNA-binding domain"/>
    <property type="match status" value="1"/>
</dbReference>